<protein>
    <recommendedName>
        <fullName evidence="8">Major facilitator superfamily (MFS) profile domain-containing protein</fullName>
    </recommendedName>
</protein>
<comment type="subcellular location">
    <subcellularLocation>
        <location evidence="1">Membrane</location>
        <topology evidence="1">Multi-pass membrane protein</topology>
    </subcellularLocation>
</comment>
<dbReference type="InterPro" id="IPR050814">
    <property type="entry name" value="Myo-inositol_Transporter"/>
</dbReference>
<evidence type="ECO:0000256" key="6">
    <source>
        <dbReference type="ARBA" id="ARBA00023136"/>
    </source>
</evidence>
<keyword evidence="4" id="KW-0812">Transmembrane</keyword>
<dbReference type="Gene3D" id="1.20.1250.20">
    <property type="entry name" value="MFS general substrate transporter like domains"/>
    <property type="match status" value="1"/>
</dbReference>
<evidence type="ECO:0000313" key="9">
    <source>
        <dbReference type="EMBL" id="CAI5726819.1"/>
    </source>
</evidence>
<dbReference type="PROSITE" id="PS00217">
    <property type="entry name" value="SUGAR_TRANSPORT_2"/>
    <property type="match status" value="1"/>
</dbReference>
<evidence type="ECO:0000256" key="4">
    <source>
        <dbReference type="ARBA" id="ARBA00022692"/>
    </source>
</evidence>
<dbReference type="InterPro" id="IPR020846">
    <property type="entry name" value="MFS_dom"/>
</dbReference>
<dbReference type="PANTHER" id="PTHR48020">
    <property type="entry name" value="PROTON MYO-INOSITOL COTRANSPORTER"/>
    <property type="match status" value="1"/>
</dbReference>
<accession>A0AAV0TVB7</accession>
<dbReference type="EMBL" id="CANTFM010000636">
    <property type="protein sequence ID" value="CAI5726819.1"/>
    <property type="molecule type" value="Genomic_DNA"/>
</dbReference>
<reference evidence="9" key="1">
    <citation type="submission" date="2022-12" db="EMBL/GenBank/DDBJ databases">
        <authorList>
            <person name="Webb A."/>
        </authorList>
    </citation>
    <scope>NUCLEOTIDE SEQUENCE</scope>
    <source>
        <strain evidence="9">Pd1</strain>
    </source>
</reference>
<feature type="signal peptide" evidence="7">
    <location>
        <begin position="1"/>
        <end position="18"/>
    </location>
</feature>
<dbReference type="GO" id="GO:0022857">
    <property type="term" value="F:transmembrane transporter activity"/>
    <property type="evidence" value="ECO:0007669"/>
    <property type="project" value="InterPro"/>
</dbReference>
<name>A0AAV0TVB7_9STRA</name>
<evidence type="ECO:0000259" key="8">
    <source>
        <dbReference type="PROSITE" id="PS50850"/>
    </source>
</evidence>
<evidence type="ECO:0000256" key="5">
    <source>
        <dbReference type="ARBA" id="ARBA00022989"/>
    </source>
</evidence>
<comment type="similarity">
    <text evidence="2">Belongs to the major facilitator superfamily. Sugar transporter (TC 2.A.1.1) family.</text>
</comment>
<evidence type="ECO:0000256" key="7">
    <source>
        <dbReference type="SAM" id="SignalP"/>
    </source>
</evidence>
<gene>
    <name evidence="9" type="ORF">PDE001_LOCUS3670</name>
</gene>
<keyword evidence="10" id="KW-1185">Reference proteome</keyword>
<keyword evidence="6" id="KW-0472">Membrane</keyword>
<keyword evidence="3" id="KW-0813">Transport</keyword>
<dbReference type="InterPro" id="IPR005829">
    <property type="entry name" value="Sugar_transporter_CS"/>
</dbReference>
<feature type="domain" description="Major facilitator superfamily (MFS) profile" evidence="8">
    <location>
        <begin position="1"/>
        <end position="148"/>
    </location>
</feature>
<dbReference type="GO" id="GO:0016020">
    <property type="term" value="C:membrane"/>
    <property type="evidence" value="ECO:0007669"/>
    <property type="project" value="UniProtKB-SubCell"/>
</dbReference>
<feature type="chain" id="PRO_5043538726" description="Major facilitator superfamily (MFS) profile domain-containing protein" evidence="7">
    <location>
        <begin position="19"/>
        <end position="148"/>
    </location>
</feature>
<evidence type="ECO:0000256" key="3">
    <source>
        <dbReference type="ARBA" id="ARBA00022448"/>
    </source>
</evidence>
<dbReference type="PROSITE" id="PS50850">
    <property type="entry name" value="MFS"/>
    <property type="match status" value="1"/>
</dbReference>
<dbReference type="SUPFAM" id="SSF103473">
    <property type="entry name" value="MFS general substrate transporter"/>
    <property type="match status" value="1"/>
</dbReference>
<proteinExistence type="inferred from homology"/>
<dbReference type="AlphaFoldDB" id="A0AAV0TVB7"/>
<dbReference type="InterPro" id="IPR036259">
    <property type="entry name" value="MFS_trans_sf"/>
</dbReference>
<evidence type="ECO:0000256" key="1">
    <source>
        <dbReference type="ARBA" id="ARBA00004141"/>
    </source>
</evidence>
<dbReference type="Proteomes" id="UP001162029">
    <property type="component" value="Unassembled WGS sequence"/>
</dbReference>
<dbReference type="PANTHER" id="PTHR48020:SF12">
    <property type="entry name" value="PROTON MYO-INOSITOL COTRANSPORTER"/>
    <property type="match status" value="1"/>
</dbReference>
<evidence type="ECO:0000313" key="10">
    <source>
        <dbReference type="Proteomes" id="UP001162029"/>
    </source>
</evidence>
<keyword evidence="5" id="KW-1133">Transmembrane helix</keyword>
<sequence length="148" mass="16282">MAVAKTFVELLVGRVVVGVEIGCSSMTVPLYITEASPPQIRRQLVSLYSASITGGQFFGSVLDALLADTEKGWRFVIAKKLTWNLQHIEHIEEDTQGSNVEVSNHRPWAAWPPAYACQKQQFLLCVEHVRSLSGATIRILTKAKESGG</sequence>
<evidence type="ECO:0000256" key="2">
    <source>
        <dbReference type="ARBA" id="ARBA00010992"/>
    </source>
</evidence>
<keyword evidence="7" id="KW-0732">Signal</keyword>
<organism evidence="9 10">
    <name type="scientific">Peronospora destructor</name>
    <dbReference type="NCBI Taxonomy" id="86335"/>
    <lineage>
        <taxon>Eukaryota</taxon>
        <taxon>Sar</taxon>
        <taxon>Stramenopiles</taxon>
        <taxon>Oomycota</taxon>
        <taxon>Peronosporomycetes</taxon>
        <taxon>Peronosporales</taxon>
        <taxon>Peronosporaceae</taxon>
        <taxon>Peronospora</taxon>
    </lineage>
</organism>
<dbReference type="Pfam" id="PF00083">
    <property type="entry name" value="Sugar_tr"/>
    <property type="match status" value="1"/>
</dbReference>
<comment type="caution">
    <text evidence="9">The sequence shown here is derived from an EMBL/GenBank/DDBJ whole genome shotgun (WGS) entry which is preliminary data.</text>
</comment>
<dbReference type="InterPro" id="IPR005828">
    <property type="entry name" value="MFS_sugar_transport-like"/>
</dbReference>